<evidence type="ECO:0000256" key="2">
    <source>
        <dbReference type="ARBA" id="ARBA00022679"/>
    </source>
</evidence>
<proteinExistence type="inferred from homology"/>
<keyword evidence="5 9" id="KW-0784">Thiamine biosynthesis</keyword>
<keyword evidence="3 9" id="KW-0479">Metal-binding</keyword>
<evidence type="ECO:0000256" key="8">
    <source>
        <dbReference type="ARBA" id="ARBA00047883"/>
    </source>
</evidence>
<dbReference type="PANTHER" id="PTHR20857:SF15">
    <property type="entry name" value="THIAMINE-PHOSPHATE SYNTHASE"/>
    <property type="match status" value="1"/>
</dbReference>
<dbReference type="GO" id="GO:0009229">
    <property type="term" value="P:thiamine diphosphate biosynthetic process"/>
    <property type="evidence" value="ECO:0007669"/>
    <property type="project" value="UniProtKB-UniRule"/>
</dbReference>
<comment type="catalytic activity">
    <reaction evidence="7 9 10">
        <text>2-(2-carboxy-4-methylthiazol-5-yl)ethyl phosphate + 4-amino-2-methyl-5-(diphosphooxymethyl)pyrimidine + 2 H(+) = thiamine phosphate + CO2 + diphosphate</text>
        <dbReference type="Rhea" id="RHEA:47848"/>
        <dbReference type="ChEBI" id="CHEBI:15378"/>
        <dbReference type="ChEBI" id="CHEBI:16526"/>
        <dbReference type="ChEBI" id="CHEBI:33019"/>
        <dbReference type="ChEBI" id="CHEBI:37575"/>
        <dbReference type="ChEBI" id="CHEBI:57841"/>
        <dbReference type="ChEBI" id="CHEBI:62890"/>
        <dbReference type="EC" id="2.5.1.3"/>
    </reaction>
</comment>
<comment type="function">
    <text evidence="9">Condenses 4-methyl-5-(beta-hydroxyethyl)thiazole monophosphate (THZ-P) and 2-methyl-4-amino-5-hydroxymethyl pyrimidine pyrophosphate (HMP-PP) to form thiamine monophosphate (TMP).</text>
</comment>
<dbReference type="NCBIfam" id="TIGR00693">
    <property type="entry name" value="thiE"/>
    <property type="match status" value="1"/>
</dbReference>
<gene>
    <name evidence="9" type="primary">thiE</name>
    <name evidence="14" type="ORF">BECKFM1743A_GA0114220_100982</name>
    <name evidence="15" type="ORF">BECKFM1743B_GA0114221_100463</name>
    <name evidence="13" type="ORF">BECKFM1743C_GA0114222_100167</name>
</gene>
<dbReference type="CDD" id="cd00564">
    <property type="entry name" value="TMP_TenI"/>
    <property type="match status" value="1"/>
</dbReference>
<evidence type="ECO:0000256" key="4">
    <source>
        <dbReference type="ARBA" id="ARBA00022842"/>
    </source>
</evidence>
<dbReference type="InterPro" id="IPR034291">
    <property type="entry name" value="TMP_synthase"/>
</dbReference>
<dbReference type="GO" id="GO:0004789">
    <property type="term" value="F:thiamine-phosphate diphosphorylase activity"/>
    <property type="evidence" value="ECO:0007669"/>
    <property type="project" value="UniProtKB-UniRule"/>
</dbReference>
<dbReference type="InterPro" id="IPR022998">
    <property type="entry name" value="ThiamineP_synth_TenI"/>
</dbReference>
<dbReference type="GO" id="GO:0005737">
    <property type="term" value="C:cytoplasm"/>
    <property type="evidence" value="ECO:0007669"/>
    <property type="project" value="TreeGrafter"/>
</dbReference>
<dbReference type="EC" id="2.5.1.3" evidence="9"/>
<dbReference type="EMBL" id="CAADFA010000016">
    <property type="protein sequence ID" value="VFJ44769.1"/>
    <property type="molecule type" value="Genomic_DNA"/>
</dbReference>
<protein>
    <recommendedName>
        <fullName evidence="9">Thiamine-phosphate synthase</fullName>
        <shortName evidence="9">TP synthase</shortName>
        <shortName evidence="9">TPS</shortName>
        <ecNumber evidence="9">2.5.1.3</ecNumber>
    </recommendedName>
    <alternativeName>
        <fullName evidence="9">Thiamine-phosphate pyrophosphorylase</fullName>
        <shortName evidence="9">TMP pyrophosphorylase</shortName>
        <shortName evidence="9">TMP-PPase</shortName>
    </alternativeName>
</protein>
<sequence>MNKDITPLPTRGLYAITADSPAGNADPVNAVQSAIRGGAAVIQYRDKGTDDDRRRREATALLAVCRAHGVPLIINDDVELAAAIGADGVHIGRHDPSLAAARARLGAGCIIGVSCYDDIERAEASQAAGADYVAFGGFYPSRTKPGITLLTVTRLREFREHIRLPIAAIGGITPENAPPLLAAGADLVAVIQGVFARPDVEVAARAYAKLF</sequence>
<feature type="binding site" evidence="9">
    <location>
        <begin position="43"/>
        <end position="47"/>
    </location>
    <ligand>
        <name>4-amino-2-methyl-5-(diphosphooxymethyl)pyrimidine</name>
        <dbReference type="ChEBI" id="CHEBI:57841"/>
    </ligand>
</feature>
<evidence type="ECO:0000313" key="13">
    <source>
        <dbReference type="EMBL" id="VFJ44769.1"/>
    </source>
</evidence>
<accession>A0A450RZQ8</accession>
<evidence type="ECO:0000256" key="11">
    <source>
        <dbReference type="RuleBase" id="RU004253"/>
    </source>
</evidence>
<dbReference type="GO" id="GO:0009228">
    <property type="term" value="P:thiamine biosynthetic process"/>
    <property type="evidence" value="ECO:0007669"/>
    <property type="project" value="UniProtKB-KW"/>
</dbReference>
<feature type="binding site" evidence="9">
    <location>
        <position position="114"/>
    </location>
    <ligand>
        <name>4-amino-2-methyl-5-(diphosphooxymethyl)pyrimidine</name>
        <dbReference type="ChEBI" id="CHEBI:57841"/>
    </ligand>
</feature>
<evidence type="ECO:0000313" key="14">
    <source>
        <dbReference type="EMBL" id="VFJ52125.1"/>
    </source>
</evidence>
<comment type="pathway">
    <text evidence="1 9 11">Cofactor biosynthesis; thiamine diphosphate biosynthesis; thiamine phosphate from 4-amino-2-methyl-5-diphosphomethylpyrimidine and 4-methyl-5-(2-phosphoethyl)-thiazole: step 1/1.</text>
</comment>
<dbReference type="InterPro" id="IPR013785">
    <property type="entry name" value="Aldolase_TIM"/>
</dbReference>
<dbReference type="AlphaFoldDB" id="A0A450RZQ8"/>
<feature type="binding site" evidence="9">
    <location>
        <position position="95"/>
    </location>
    <ligand>
        <name>Mg(2+)</name>
        <dbReference type="ChEBI" id="CHEBI:18420"/>
    </ligand>
</feature>
<keyword evidence="4 9" id="KW-0460">Magnesium</keyword>
<evidence type="ECO:0000256" key="1">
    <source>
        <dbReference type="ARBA" id="ARBA00005165"/>
    </source>
</evidence>
<comment type="catalytic activity">
    <reaction evidence="6 9 10">
        <text>4-methyl-5-(2-phosphooxyethyl)-thiazole + 4-amino-2-methyl-5-(diphosphooxymethyl)pyrimidine + H(+) = thiamine phosphate + diphosphate</text>
        <dbReference type="Rhea" id="RHEA:22328"/>
        <dbReference type="ChEBI" id="CHEBI:15378"/>
        <dbReference type="ChEBI" id="CHEBI:33019"/>
        <dbReference type="ChEBI" id="CHEBI:37575"/>
        <dbReference type="ChEBI" id="CHEBI:57841"/>
        <dbReference type="ChEBI" id="CHEBI:58296"/>
        <dbReference type="EC" id="2.5.1.3"/>
    </reaction>
</comment>
<keyword evidence="2 9" id="KW-0808">Transferase</keyword>
<feature type="binding site" evidence="9">
    <location>
        <position position="75"/>
    </location>
    <ligand>
        <name>4-amino-2-methyl-5-(diphosphooxymethyl)pyrimidine</name>
        <dbReference type="ChEBI" id="CHEBI:57841"/>
    </ligand>
</feature>
<dbReference type="HAMAP" id="MF_00097">
    <property type="entry name" value="TMP_synthase"/>
    <property type="match status" value="1"/>
</dbReference>
<dbReference type="UniPathway" id="UPA00060">
    <property type="reaction ID" value="UER00141"/>
</dbReference>
<evidence type="ECO:0000259" key="12">
    <source>
        <dbReference type="Pfam" id="PF02581"/>
    </source>
</evidence>
<dbReference type="InterPro" id="IPR036206">
    <property type="entry name" value="ThiamineP_synth_sf"/>
</dbReference>
<evidence type="ECO:0000256" key="5">
    <source>
        <dbReference type="ARBA" id="ARBA00022977"/>
    </source>
</evidence>
<comment type="cofactor">
    <cofactor evidence="9">
        <name>Mg(2+)</name>
        <dbReference type="ChEBI" id="CHEBI:18420"/>
    </cofactor>
    <text evidence="9">Binds 1 Mg(2+) ion per subunit.</text>
</comment>
<organism evidence="13">
    <name type="scientific">Candidatus Kentrum sp. FM</name>
    <dbReference type="NCBI Taxonomy" id="2126340"/>
    <lineage>
        <taxon>Bacteria</taxon>
        <taxon>Pseudomonadati</taxon>
        <taxon>Pseudomonadota</taxon>
        <taxon>Gammaproteobacteria</taxon>
        <taxon>Candidatus Kentrum</taxon>
    </lineage>
</organism>
<dbReference type="EMBL" id="CAADFL010000046">
    <property type="protein sequence ID" value="VFK07622.1"/>
    <property type="molecule type" value="Genomic_DNA"/>
</dbReference>
<evidence type="ECO:0000313" key="15">
    <source>
        <dbReference type="EMBL" id="VFK07622.1"/>
    </source>
</evidence>
<feature type="binding site" evidence="9">
    <location>
        <position position="76"/>
    </location>
    <ligand>
        <name>Mg(2+)</name>
        <dbReference type="ChEBI" id="CHEBI:18420"/>
    </ligand>
</feature>
<dbReference type="PANTHER" id="PTHR20857">
    <property type="entry name" value="THIAMINE-PHOSPHATE PYROPHOSPHORYLASE"/>
    <property type="match status" value="1"/>
</dbReference>
<reference evidence="13" key="1">
    <citation type="submission" date="2019-02" db="EMBL/GenBank/DDBJ databases">
        <authorList>
            <person name="Gruber-Vodicka R. H."/>
            <person name="Seah K. B. B."/>
        </authorList>
    </citation>
    <scope>NUCLEOTIDE SEQUENCE</scope>
    <source>
        <strain evidence="14">BECK_BZ163</strain>
        <strain evidence="15">BECK_BZ164</strain>
        <strain evidence="13">BECK_BZ165</strain>
    </source>
</reference>
<name>A0A450RZQ8_9GAMM</name>
<feature type="binding site" evidence="9">
    <location>
        <position position="144"/>
    </location>
    <ligand>
        <name>4-amino-2-methyl-5-(diphosphooxymethyl)pyrimidine</name>
        <dbReference type="ChEBI" id="CHEBI:57841"/>
    </ligand>
</feature>
<evidence type="ECO:0000256" key="3">
    <source>
        <dbReference type="ARBA" id="ARBA00022723"/>
    </source>
</evidence>
<comment type="catalytic activity">
    <reaction evidence="8 9 10">
        <text>2-[(2R,5Z)-2-carboxy-4-methylthiazol-5(2H)-ylidene]ethyl phosphate + 4-amino-2-methyl-5-(diphosphooxymethyl)pyrimidine + 2 H(+) = thiamine phosphate + CO2 + diphosphate</text>
        <dbReference type="Rhea" id="RHEA:47844"/>
        <dbReference type="ChEBI" id="CHEBI:15378"/>
        <dbReference type="ChEBI" id="CHEBI:16526"/>
        <dbReference type="ChEBI" id="CHEBI:33019"/>
        <dbReference type="ChEBI" id="CHEBI:37575"/>
        <dbReference type="ChEBI" id="CHEBI:57841"/>
        <dbReference type="ChEBI" id="CHEBI:62899"/>
        <dbReference type="EC" id="2.5.1.3"/>
    </reaction>
</comment>
<feature type="binding site" evidence="9">
    <location>
        <begin position="141"/>
        <end position="143"/>
    </location>
    <ligand>
        <name>2-[(2R,5Z)-2-carboxy-4-methylthiazol-5(2H)-ylidene]ethyl phosphate</name>
        <dbReference type="ChEBI" id="CHEBI:62899"/>
    </ligand>
</feature>
<comment type="similarity">
    <text evidence="9 10">Belongs to the thiamine-phosphate synthase family.</text>
</comment>
<dbReference type="Gene3D" id="3.20.20.70">
    <property type="entry name" value="Aldolase class I"/>
    <property type="match status" value="1"/>
</dbReference>
<feature type="binding site" evidence="9">
    <location>
        <position position="171"/>
    </location>
    <ligand>
        <name>2-[(2R,5Z)-2-carboxy-4-methylthiazol-5(2H)-ylidene]ethyl phosphate</name>
        <dbReference type="ChEBI" id="CHEBI:62899"/>
    </ligand>
</feature>
<evidence type="ECO:0000256" key="7">
    <source>
        <dbReference type="ARBA" id="ARBA00047851"/>
    </source>
</evidence>
<dbReference type="EMBL" id="CAADEZ010000098">
    <property type="protein sequence ID" value="VFJ52125.1"/>
    <property type="molecule type" value="Genomic_DNA"/>
</dbReference>
<dbReference type="GO" id="GO:0000287">
    <property type="term" value="F:magnesium ion binding"/>
    <property type="evidence" value="ECO:0007669"/>
    <property type="project" value="UniProtKB-UniRule"/>
</dbReference>
<comment type="caution">
    <text evidence="9">Lacks conserved residue(s) required for the propagation of feature annotation.</text>
</comment>
<feature type="domain" description="Thiamine phosphate synthase/TenI" evidence="12">
    <location>
        <begin position="13"/>
        <end position="194"/>
    </location>
</feature>
<evidence type="ECO:0000256" key="9">
    <source>
        <dbReference type="HAMAP-Rule" id="MF_00097"/>
    </source>
</evidence>
<evidence type="ECO:0000256" key="10">
    <source>
        <dbReference type="RuleBase" id="RU003826"/>
    </source>
</evidence>
<dbReference type="SUPFAM" id="SSF51391">
    <property type="entry name" value="Thiamin phosphate synthase"/>
    <property type="match status" value="1"/>
</dbReference>
<dbReference type="Pfam" id="PF02581">
    <property type="entry name" value="TMP-TENI"/>
    <property type="match status" value="1"/>
</dbReference>
<evidence type="ECO:0000256" key="6">
    <source>
        <dbReference type="ARBA" id="ARBA00047334"/>
    </source>
</evidence>